<reference evidence="2" key="1">
    <citation type="submission" date="2024-07" db="EMBL/GenBank/DDBJ databases">
        <authorList>
            <person name="Li X.-J."/>
            <person name="Wang X."/>
        </authorList>
    </citation>
    <scope>NUCLEOTIDE SEQUENCE</scope>
    <source>
        <strain evidence="2">HSP-334</strain>
    </source>
</reference>
<dbReference type="KEGG" id="lrug:AB8B22_09985"/>
<organism evidence="2">
    <name type="scientific">Leptotrichia rugosa</name>
    <dbReference type="NCBI Taxonomy" id="3239302"/>
    <lineage>
        <taxon>Bacteria</taxon>
        <taxon>Fusobacteriati</taxon>
        <taxon>Fusobacteriota</taxon>
        <taxon>Fusobacteriia</taxon>
        <taxon>Fusobacteriales</taxon>
        <taxon>Leptotrichiaceae</taxon>
        <taxon>Leptotrichia</taxon>
    </lineage>
</organism>
<name>A0AB39VFM2_9FUSO</name>
<dbReference type="EMBL" id="CP165644">
    <property type="protein sequence ID" value="XDU66701.1"/>
    <property type="molecule type" value="Genomic_DNA"/>
</dbReference>
<protein>
    <submittedName>
        <fullName evidence="2">Uncharacterized protein</fullName>
    </submittedName>
</protein>
<accession>A0AB39VFM2</accession>
<dbReference type="AlphaFoldDB" id="A0AB39VFM2"/>
<dbReference type="RefSeq" id="WP_369710996.1">
    <property type="nucleotide sequence ID" value="NZ_CP165644.1"/>
</dbReference>
<sequence length="69" mass="8169">MKNIIKKSLLVLGVLSFSAVSFSARKVYVKREPSRIISTIKSRLAIRRARRARKSKKVYVKREPRRKRR</sequence>
<proteinExistence type="predicted"/>
<evidence type="ECO:0000313" key="2">
    <source>
        <dbReference type="EMBL" id="XDU66701.1"/>
    </source>
</evidence>
<evidence type="ECO:0000256" key="1">
    <source>
        <dbReference type="SAM" id="MobiDB-lite"/>
    </source>
</evidence>
<feature type="region of interest" description="Disordered" evidence="1">
    <location>
        <begin position="49"/>
        <end position="69"/>
    </location>
</feature>
<gene>
    <name evidence="2" type="ORF">AB8B22_09985</name>
</gene>